<evidence type="ECO:0000256" key="1">
    <source>
        <dbReference type="SAM" id="MobiDB-lite"/>
    </source>
</evidence>
<accession>A0A2I0K1Q3</accession>
<organism evidence="2 3">
    <name type="scientific">Punica granatum</name>
    <name type="common">Pomegranate</name>
    <dbReference type="NCBI Taxonomy" id="22663"/>
    <lineage>
        <taxon>Eukaryota</taxon>
        <taxon>Viridiplantae</taxon>
        <taxon>Streptophyta</taxon>
        <taxon>Embryophyta</taxon>
        <taxon>Tracheophyta</taxon>
        <taxon>Spermatophyta</taxon>
        <taxon>Magnoliopsida</taxon>
        <taxon>eudicotyledons</taxon>
        <taxon>Gunneridae</taxon>
        <taxon>Pentapetalae</taxon>
        <taxon>rosids</taxon>
        <taxon>malvids</taxon>
        <taxon>Myrtales</taxon>
        <taxon>Lythraceae</taxon>
        <taxon>Punica</taxon>
    </lineage>
</organism>
<feature type="region of interest" description="Disordered" evidence="1">
    <location>
        <begin position="1"/>
        <end position="24"/>
    </location>
</feature>
<comment type="caution">
    <text evidence="2">The sequence shown here is derived from an EMBL/GenBank/DDBJ whole genome shotgun (WGS) entry which is preliminary data.</text>
</comment>
<dbReference type="Proteomes" id="UP000233551">
    <property type="component" value="Unassembled WGS sequence"/>
</dbReference>
<keyword evidence="3" id="KW-1185">Reference proteome</keyword>
<gene>
    <name evidence="2" type="ORF">CRG98_017106</name>
</gene>
<evidence type="ECO:0000313" key="2">
    <source>
        <dbReference type="EMBL" id="PKI62482.1"/>
    </source>
</evidence>
<sequence>MGLGRNLKTGLQIGDARNLPHATAKEARKTTTSFFLLAETALMVCPSSSSGLSSRSLGSHGVGSRWLDNGRFVHKIRRKDDSEA</sequence>
<protein>
    <submittedName>
        <fullName evidence="2">Uncharacterized protein</fullName>
    </submittedName>
</protein>
<reference evidence="2 3" key="1">
    <citation type="submission" date="2017-11" db="EMBL/GenBank/DDBJ databases">
        <title>De-novo sequencing of pomegranate (Punica granatum L.) genome.</title>
        <authorList>
            <person name="Akparov Z."/>
            <person name="Amiraslanov A."/>
            <person name="Hajiyeva S."/>
            <person name="Abbasov M."/>
            <person name="Kaur K."/>
            <person name="Hamwieh A."/>
            <person name="Solovyev V."/>
            <person name="Salamov A."/>
            <person name="Braich B."/>
            <person name="Kosarev P."/>
            <person name="Mahmoud A."/>
            <person name="Hajiyev E."/>
            <person name="Babayeva S."/>
            <person name="Izzatullayeva V."/>
            <person name="Mammadov A."/>
            <person name="Mammadov A."/>
            <person name="Sharifova S."/>
            <person name="Ojaghi J."/>
            <person name="Eynullazada K."/>
            <person name="Bayramov B."/>
            <person name="Abdulazimova A."/>
            <person name="Shahmuradov I."/>
        </authorList>
    </citation>
    <scope>NUCLEOTIDE SEQUENCE [LARGE SCALE GENOMIC DNA]</scope>
    <source>
        <strain evidence="3">cv. AG2017</strain>
        <tissue evidence="2">Leaf</tissue>
    </source>
</reference>
<proteinExistence type="predicted"/>
<evidence type="ECO:0000313" key="3">
    <source>
        <dbReference type="Proteomes" id="UP000233551"/>
    </source>
</evidence>
<name>A0A2I0K1Q3_PUNGR</name>
<dbReference type="EMBL" id="PGOL01000968">
    <property type="protein sequence ID" value="PKI62482.1"/>
    <property type="molecule type" value="Genomic_DNA"/>
</dbReference>
<dbReference type="AlphaFoldDB" id="A0A2I0K1Q3"/>